<proteinExistence type="predicted"/>
<protein>
    <submittedName>
        <fullName evidence="2">DUF4147 domain-containing protein</fullName>
    </submittedName>
</protein>
<evidence type="ECO:0000313" key="3">
    <source>
        <dbReference type="Proteomes" id="UP001652461"/>
    </source>
</evidence>
<dbReference type="Pfam" id="PF13660">
    <property type="entry name" value="DUF4147"/>
    <property type="match status" value="1"/>
</dbReference>
<evidence type="ECO:0000259" key="1">
    <source>
        <dbReference type="Pfam" id="PF13660"/>
    </source>
</evidence>
<gene>
    <name evidence="2" type="ORF">OCV63_00895</name>
</gene>
<dbReference type="EMBL" id="JAOQKC010000001">
    <property type="protein sequence ID" value="MCU6695458.1"/>
    <property type="molecule type" value="Genomic_DNA"/>
</dbReference>
<accession>A0ABT2RT20</accession>
<dbReference type="InterPro" id="IPR038614">
    <property type="entry name" value="GK_N_sf"/>
</dbReference>
<evidence type="ECO:0000313" key="2">
    <source>
        <dbReference type="EMBL" id="MCU6695458.1"/>
    </source>
</evidence>
<sequence>MMDDNLEMIASGPACGDRSTLEDVCRIKGRYGLVFQEKVETLLRKEMSREVTNVRKVITGSVRELCR</sequence>
<dbReference type="SUPFAM" id="SSF82544">
    <property type="entry name" value="GckA/TtuD-like"/>
    <property type="match status" value="1"/>
</dbReference>
<organism evidence="2 3">
    <name type="scientific">Laedolimicola ammoniilytica</name>
    <dbReference type="NCBI Taxonomy" id="2981771"/>
    <lineage>
        <taxon>Bacteria</taxon>
        <taxon>Bacillati</taxon>
        <taxon>Bacillota</taxon>
        <taxon>Clostridia</taxon>
        <taxon>Lachnospirales</taxon>
        <taxon>Lachnospiraceae</taxon>
        <taxon>Laedolimicola</taxon>
    </lineage>
</organism>
<feature type="domain" description="MOFRL-associated" evidence="1">
    <location>
        <begin position="2"/>
        <end position="43"/>
    </location>
</feature>
<dbReference type="InterPro" id="IPR025286">
    <property type="entry name" value="MOFRL_assoc_dom"/>
</dbReference>
<name>A0ABT2RT20_9FIRM</name>
<keyword evidence="3" id="KW-1185">Reference proteome</keyword>
<comment type="caution">
    <text evidence="2">The sequence shown here is derived from an EMBL/GenBank/DDBJ whole genome shotgun (WGS) entry which is preliminary data.</text>
</comment>
<reference evidence="2 3" key="1">
    <citation type="journal article" date="2021" name="ISME Commun">
        <title>Automated analysis of genomic sequences facilitates high-throughput and comprehensive description of bacteria.</title>
        <authorList>
            <person name="Hitch T.C.A."/>
        </authorList>
    </citation>
    <scope>NUCLEOTIDE SEQUENCE [LARGE SCALE GENOMIC DNA]</scope>
    <source>
        <strain evidence="2 3">Sanger_04</strain>
    </source>
</reference>
<dbReference type="Proteomes" id="UP001652461">
    <property type="component" value="Unassembled WGS sequence"/>
</dbReference>
<dbReference type="Gene3D" id="3.40.50.10180">
    <property type="entry name" value="Glycerate kinase, MOFRL-like N-terminal domain"/>
    <property type="match status" value="1"/>
</dbReference>